<accession>A0AAX2H036</accession>
<evidence type="ECO:0000313" key="2">
    <source>
        <dbReference type="EMBL" id="SNV09722.1"/>
    </source>
</evidence>
<evidence type="ECO:0000256" key="1">
    <source>
        <dbReference type="SAM" id="Phobius"/>
    </source>
</evidence>
<dbReference type="EMBL" id="LT906449">
    <property type="protein sequence ID" value="SNV09722.1"/>
    <property type="molecule type" value="Genomic_DNA"/>
</dbReference>
<dbReference type="AlphaFoldDB" id="A0AAX2H036"/>
<keyword evidence="1" id="KW-0812">Transmembrane</keyword>
<keyword evidence="1" id="KW-0472">Membrane</keyword>
<dbReference type="Proteomes" id="UP000215539">
    <property type="component" value="Chromosome 1"/>
</dbReference>
<gene>
    <name evidence="2" type="ORF">SAMEA44541418_01215</name>
</gene>
<dbReference type="RefSeq" id="WP_231909947.1">
    <property type="nucleotide sequence ID" value="NZ_CP014227.1"/>
</dbReference>
<reference evidence="2 3" key="1">
    <citation type="submission" date="2017-06" db="EMBL/GenBank/DDBJ databases">
        <authorList>
            <consortium name="Pathogen Informatics"/>
        </authorList>
    </citation>
    <scope>NUCLEOTIDE SEQUENCE [LARGE SCALE GENOMIC DNA]</scope>
    <source>
        <strain evidence="2 3">NCTC12947</strain>
    </source>
</reference>
<proteinExistence type="predicted"/>
<protein>
    <submittedName>
        <fullName evidence="2">Multidrug efflux pump VmrA</fullName>
    </submittedName>
</protein>
<feature type="transmembrane region" description="Helical" evidence="1">
    <location>
        <begin position="20"/>
        <end position="40"/>
    </location>
</feature>
<sequence length="72" mass="8005">MKSNLDDTYLLEHSPIDKLFLKYALPSVVTVLFFGLQNLVDGIIVGNYVGGRCFGRGEYHLAAIQPTDGYCH</sequence>
<evidence type="ECO:0000313" key="3">
    <source>
        <dbReference type="Proteomes" id="UP000215539"/>
    </source>
</evidence>
<organism evidence="2 3">
    <name type="scientific">Capnocytophaga haemolytica</name>
    <dbReference type="NCBI Taxonomy" id="45243"/>
    <lineage>
        <taxon>Bacteria</taxon>
        <taxon>Pseudomonadati</taxon>
        <taxon>Bacteroidota</taxon>
        <taxon>Flavobacteriia</taxon>
        <taxon>Flavobacteriales</taxon>
        <taxon>Flavobacteriaceae</taxon>
        <taxon>Capnocytophaga</taxon>
    </lineage>
</organism>
<name>A0AAX2H036_9FLAO</name>
<keyword evidence="1" id="KW-1133">Transmembrane helix</keyword>